<protein>
    <submittedName>
        <fullName evidence="2">DUF397 domain-containing protein</fullName>
    </submittedName>
</protein>
<reference evidence="3" key="1">
    <citation type="submission" date="2023-07" db="EMBL/GenBank/DDBJ databases">
        <title>30 novel species of actinomycetes from the DSMZ collection.</title>
        <authorList>
            <person name="Nouioui I."/>
        </authorList>
    </citation>
    <scope>NUCLEOTIDE SEQUENCE [LARGE SCALE GENOMIC DNA]</scope>
    <source>
        <strain evidence="3">DSM 41982</strain>
    </source>
</reference>
<feature type="domain" description="DUF397" evidence="1">
    <location>
        <begin position="8"/>
        <end position="61"/>
    </location>
</feature>
<evidence type="ECO:0000313" key="2">
    <source>
        <dbReference type="EMBL" id="MDT0417780.1"/>
    </source>
</evidence>
<proteinExistence type="predicted"/>
<organism evidence="2 3">
    <name type="scientific">Streptomyces evansiae</name>
    <dbReference type="NCBI Taxonomy" id="3075535"/>
    <lineage>
        <taxon>Bacteria</taxon>
        <taxon>Bacillati</taxon>
        <taxon>Actinomycetota</taxon>
        <taxon>Actinomycetes</taxon>
        <taxon>Kitasatosporales</taxon>
        <taxon>Streptomycetaceae</taxon>
        <taxon>Streptomyces</taxon>
    </lineage>
</organism>
<dbReference type="RefSeq" id="WP_093853477.1">
    <property type="nucleotide sequence ID" value="NZ_JAVRER010000032.1"/>
</dbReference>
<dbReference type="InterPro" id="IPR007278">
    <property type="entry name" value="DUF397"/>
</dbReference>
<comment type="caution">
    <text evidence="2">The sequence shown here is derived from an EMBL/GenBank/DDBJ whole genome shotgun (WGS) entry which is preliminary data.</text>
</comment>
<accession>A0ABD5EC18</accession>
<evidence type="ECO:0000313" key="3">
    <source>
        <dbReference type="Proteomes" id="UP001183607"/>
    </source>
</evidence>
<dbReference type="EMBL" id="JAVRER010000032">
    <property type="protein sequence ID" value="MDT0417780.1"/>
    <property type="molecule type" value="Genomic_DNA"/>
</dbReference>
<dbReference type="AlphaFoldDB" id="A0ABD5EC18"/>
<dbReference type="Pfam" id="PF04149">
    <property type="entry name" value="DUF397"/>
    <property type="match status" value="1"/>
</dbReference>
<dbReference type="Proteomes" id="UP001183607">
    <property type="component" value="Unassembled WGS sequence"/>
</dbReference>
<evidence type="ECO:0000259" key="1">
    <source>
        <dbReference type="Pfam" id="PF04149"/>
    </source>
</evidence>
<sequence>MTQVRPSQWIKSSYSGASGGDCVEIALGEPSVPIRDSKRSSDGPVIELGRPAFTAFLTGVREG</sequence>
<gene>
    <name evidence="2" type="ORF">RM574_20050</name>
</gene>
<name>A0ABD5EC18_9ACTN</name>